<gene>
    <name evidence="2" type="ORF">PPYR_03167</name>
</gene>
<organism evidence="2 3">
    <name type="scientific">Photinus pyralis</name>
    <name type="common">Common eastern firefly</name>
    <name type="synonym">Lampyris pyralis</name>
    <dbReference type="NCBI Taxonomy" id="7054"/>
    <lineage>
        <taxon>Eukaryota</taxon>
        <taxon>Metazoa</taxon>
        <taxon>Ecdysozoa</taxon>
        <taxon>Arthropoda</taxon>
        <taxon>Hexapoda</taxon>
        <taxon>Insecta</taxon>
        <taxon>Pterygota</taxon>
        <taxon>Neoptera</taxon>
        <taxon>Endopterygota</taxon>
        <taxon>Coleoptera</taxon>
        <taxon>Polyphaga</taxon>
        <taxon>Elateriformia</taxon>
        <taxon>Elateroidea</taxon>
        <taxon>Lampyridae</taxon>
        <taxon>Lampyrinae</taxon>
        <taxon>Photinus</taxon>
    </lineage>
</organism>
<feature type="domain" description="CRAL-TRIO" evidence="1">
    <location>
        <begin position="124"/>
        <end position="243"/>
    </location>
</feature>
<dbReference type="InParanoid" id="A0A5N4A223"/>
<dbReference type="InterPro" id="IPR036865">
    <property type="entry name" value="CRAL-TRIO_dom_sf"/>
</dbReference>
<dbReference type="Gene3D" id="1.20.5.1200">
    <property type="entry name" value="Alpha-tocopherol transfer"/>
    <property type="match status" value="1"/>
</dbReference>
<evidence type="ECO:0000259" key="1">
    <source>
        <dbReference type="PROSITE" id="PS50191"/>
    </source>
</evidence>
<dbReference type="PANTHER" id="PTHR10174">
    <property type="entry name" value="ALPHA-TOCOPHEROL TRANSFER PROTEIN-RELATED"/>
    <property type="match status" value="1"/>
</dbReference>
<dbReference type="GO" id="GO:1902936">
    <property type="term" value="F:phosphatidylinositol bisphosphate binding"/>
    <property type="evidence" value="ECO:0007669"/>
    <property type="project" value="TreeGrafter"/>
</dbReference>
<name>A0A5N4A223_PHOPY</name>
<sequence>MKIFDARDEYTKSKELRVEDVRALQEWVEKQPHMPPISECLLIAFLQSCYWSMEQAKAGIETFLTWRGAWPDIFADLDPHLPNLKSAIDQHLATMLPMSSKKDHKLFFYKLMIPDSARYSGTELIKLIDMVLAMDVMEKGPYGGLIMVCDLSDYDAAHVIKVRVTESRRCLKYLQDALPLRLKAIHYVIPGKFHEVLIPLAKPFLNRTLLGKLHFHDSYETLFKHIPQDAFPKEIGGKQPSLKELHENMKRSLVENVDFFKDVEKLVANEALRDQSNLLVDSQLGVGAQGSFRKFSVESLKMKPFDPQDEYSKNSELRAEDVRALQEWTEKQPHMPPIPENILIVFLRGCHWGLEQTKATIEKFLTCRSAWPDFFANLNPRVPNLKSAIGQNLVTFLPMESKKGYKLLYYKLMVADSARFNPPEVVKLTDMVIALETLAKGTYDGLVLVYDVNGCDAAHILKVRLMDSKRFLGYAQDALPVRLKAIHIVLPGKFSELVVPIVKPFMKREFLRNLHFHDSYESLFKRIPQESFPKEIGGKQPTLKELHENMEKSLVDNADLFLNVEGLVANEALRDRSNLSGDSDLEVGVQGSFRKIGIE</sequence>
<dbReference type="SMART" id="SM00516">
    <property type="entry name" value="SEC14"/>
    <property type="match status" value="2"/>
</dbReference>
<accession>A0A5N4A223</accession>
<dbReference type="PRINTS" id="PR00180">
    <property type="entry name" value="CRETINALDHBP"/>
</dbReference>
<evidence type="ECO:0000313" key="3">
    <source>
        <dbReference type="Proteomes" id="UP000327044"/>
    </source>
</evidence>
<keyword evidence="3" id="KW-1185">Reference proteome</keyword>
<dbReference type="Gene3D" id="3.40.525.10">
    <property type="entry name" value="CRAL-TRIO lipid binding domain"/>
    <property type="match status" value="2"/>
</dbReference>
<dbReference type="InterPro" id="IPR001251">
    <property type="entry name" value="CRAL-TRIO_dom"/>
</dbReference>
<dbReference type="EMBL" id="VVIM01000011">
    <property type="protein sequence ID" value="KAB0791367.1"/>
    <property type="molecule type" value="Genomic_DNA"/>
</dbReference>
<evidence type="ECO:0000313" key="2">
    <source>
        <dbReference type="EMBL" id="KAB0791367.1"/>
    </source>
</evidence>
<dbReference type="PANTHER" id="PTHR10174:SF213">
    <property type="entry name" value="CRAL-TRIO DOMAIN-CONTAINING PROTEIN"/>
    <property type="match status" value="1"/>
</dbReference>
<dbReference type="InterPro" id="IPR036273">
    <property type="entry name" value="CRAL/TRIO_N_dom_sf"/>
</dbReference>
<dbReference type="CDD" id="cd00170">
    <property type="entry name" value="SEC14"/>
    <property type="match status" value="2"/>
</dbReference>
<dbReference type="SUPFAM" id="SSF46938">
    <property type="entry name" value="CRAL/TRIO N-terminal domain"/>
    <property type="match status" value="2"/>
</dbReference>
<comment type="caution">
    <text evidence="2">The sequence shown here is derived from an EMBL/GenBank/DDBJ whole genome shotgun (WGS) entry which is preliminary data.</text>
</comment>
<protein>
    <recommendedName>
        <fullName evidence="1">CRAL-TRIO domain-containing protein</fullName>
    </recommendedName>
</protein>
<reference evidence="2 3" key="1">
    <citation type="journal article" date="2018" name="Elife">
        <title>Firefly genomes illuminate parallel origins of bioluminescence in beetles.</title>
        <authorList>
            <person name="Fallon T.R."/>
            <person name="Lower S.E."/>
            <person name="Chang C.H."/>
            <person name="Bessho-Uehara M."/>
            <person name="Martin G.J."/>
            <person name="Bewick A.J."/>
            <person name="Behringer M."/>
            <person name="Debat H.J."/>
            <person name="Wong I."/>
            <person name="Day J.C."/>
            <person name="Suvorov A."/>
            <person name="Silva C.J."/>
            <person name="Stanger-Hall K.F."/>
            <person name="Hall D.W."/>
            <person name="Schmitz R.J."/>
            <person name="Nelson D.R."/>
            <person name="Lewis S.M."/>
            <person name="Shigenobu S."/>
            <person name="Bybee S.M."/>
            <person name="Larracuente A.M."/>
            <person name="Oba Y."/>
            <person name="Weng J.K."/>
        </authorList>
    </citation>
    <scope>NUCLEOTIDE SEQUENCE [LARGE SCALE GENOMIC DNA]</scope>
    <source>
        <strain evidence="2">1611_PpyrPB1</strain>
        <tissue evidence="2">Whole body</tissue>
    </source>
</reference>
<dbReference type="PROSITE" id="PS50191">
    <property type="entry name" value="CRAL_TRIO"/>
    <property type="match status" value="2"/>
</dbReference>
<dbReference type="Pfam" id="PF00650">
    <property type="entry name" value="CRAL_TRIO"/>
    <property type="match status" value="2"/>
</dbReference>
<proteinExistence type="predicted"/>
<dbReference type="SUPFAM" id="SSF52087">
    <property type="entry name" value="CRAL/TRIO domain"/>
    <property type="match status" value="2"/>
</dbReference>
<dbReference type="GO" id="GO:0016020">
    <property type="term" value="C:membrane"/>
    <property type="evidence" value="ECO:0007669"/>
    <property type="project" value="TreeGrafter"/>
</dbReference>
<dbReference type="AlphaFoldDB" id="A0A5N4A223"/>
<dbReference type="Proteomes" id="UP000327044">
    <property type="component" value="Unassembled WGS sequence"/>
</dbReference>
<feature type="domain" description="CRAL-TRIO" evidence="1">
    <location>
        <begin position="381"/>
        <end position="544"/>
    </location>
</feature>